<protein>
    <submittedName>
        <fullName evidence="2">Uncharacterized protein</fullName>
    </submittedName>
</protein>
<feature type="compositionally biased region" description="Low complexity" evidence="1">
    <location>
        <begin position="128"/>
        <end position="138"/>
    </location>
</feature>
<proteinExistence type="predicted"/>
<feature type="compositionally biased region" description="Basic and acidic residues" evidence="1">
    <location>
        <begin position="97"/>
        <end position="109"/>
    </location>
</feature>
<dbReference type="AlphaFoldDB" id="J3LNT6"/>
<evidence type="ECO:0000313" key="3">
    <source>
        <dbReference type="Proteomes" id="UP000006038"/>
    </source>
</evidence>
<dbReference type="EnsemblPlants" id="OB03G27120.1">
    <property type="protein sequence ID" value="OB03G27120.1"/>
    <property type="gene ID" value="OB03G27120"/>
</dbReference>
<accession>J3LNT6</accession>
<dbReference type="Proteomes" id="UP000006038">
    <property type="component" value="Chromosome 3"/>
</dbReference>
<name>J3LNT6_ORYBR</name>
<sequence>MLFRKEKVAYARSDQALEHLPPDKELRMLAYVHNARGAPAMLSLLELLATTPAVDSRIDDATQVNWAVDVFTSVTGLSIRQVEVADRGATVIEHEEDPPPHEERPRRSSADAVPQGAALRQQDDLPSRRPLPAQPRLAPCTVGIFTDRPRGIFVRLGKKNK</sequence>
<reference evidence="2" key="2">
    <citation type="submission" date="2013-04" db="UniProtKB">
        <authorList>
            <consortium name="EnsemblPlants"/>
        </authorList>
    </citation>
    <scope>IDENTIFICATION</scope>
</reference>
<feature type="region of interest" description="Disordered" evidence="1">
    <location>
        <begin position="88"/>
        <end position="138"/>
    </location>
</feature>
<reference evidence="2" key="1">
    <citation type="journal article" date="2013" name="Nat. Commun.">
        <title>Whole-genome sequencing of Oryza brachyantha reveals mechanisms underlying Oryza genome evolution.</title>
        <authorList>
            <person name="Chen J."/>
            <person name="Huang Q."/>
            <person name="Gao D."/>
            <person name="Wang J."/>
            <person name="Lang Y."/>
            <person name="Liu T."/>
            <person name="Li B."/>
            <person name="Bai Z."/>
            <person name="Luis Goicoechea J."/>
            <person name="Liang C."/>
            <person name="Chen C."/>
            <person name="Zhang W."/>
            <person name="Sun S."/>
            <person name="Liao Y."/>
            <person name="Zhang X."/>
            <person name="Yang L."/>
            <person name="Song C."/>
            <person name="Wang M."/>
            <person name="Shi J."/>
            <person name="Liu G."/>
            <person name="Liu J."/>
            <person name="Zhou H."/>
            <person name="Zhou W."/>
            <person name="Yu Q."/>
            <person name="An N."/>
            <person name="Chen Y."/>
            <person name="Cai Q."/>
            <person name="Wang B."/>
            <person name="Liu B."/>
            <person name="Min J."/>
            <person name="Huang Y."/>
            <person name="Wu H."/>
            <person name="Li Z."/>
            <person name="Zhang Y."/>
            <person name="Yin Y."/>
            <person name="Song W."/>
            <person name="Jiang J."/>
            <person name="Jackson S.A."/>
            <person name="Wing R.A."/>
            <person name="Wang J."/>
            <person name="Chen M."/>
        </authorList>
    </citation>
    <scope>NUCLEOTIDE SEQUENCE [LARGE SCALE GENOMIC DNA]</scope>
    <source>
        <strain evidence="2">cv. IRGC 101232</strain>
    </source>
</reference>
<evidence type="ECO:0000313" key="2">
    <source>
        <dbReference type="EnsemblPlants" id="OB03G27120.1"/>
    </source>
</evidence>
<dbReference type="Gramene" id="OB03G27120.1">
    <property type="protein sequence ID" value="OB03G27120.1"/>
    <property type="gene ID" value="OB03G27120"/>
</dbReference>
<keyword evidence="3" id="KW-1185">Reference proteome</keyword>
<dbReference type="HOGENOM" id="CLU_1646311_0_0_1"/>
<evidence type="ECO:0000256" key="1">
    <source>
        <dbReference type="SAM" id="MobiDB-lite"/>
    </source>
</evidence>
<organism evidence="2">
    <name type="scientific">Oryza brachyantha</name>
    <name type="common">malo sina</name>
    <dbReference type="NCBI Taxonomy" id="4533"/>
    <lineage>
        <taxon>Eukaryota</taxon>
        <taxon>Viridiplantae</taxon>
        <taxon>Streptophyta</taxon>
        <taxon>Embryophyta</taxon>
        <taxon>Tracheophyta</taxon>
        <taxon>Spermatophyta</taxon>
        <taxon>Magnoliopsida</taxon>
        <taxon>Liliopsida</taxon>
        <taxon>Poales</taxon>
        <taxon>Poaceae</taxon>
        <taxon>BOP clade</taxon>
        <taxon>Oryzoideae</taxon>
        <taxon>Oryzeae</taxon>
        <taxon>Oryzinae</taxon>
        <taxon>Oryza</taxon>
    </lineage>
</organism>